<accession>A0AAD3SGD8</accession>
<organism evidence="1 2">
    <name type="scientific">Nepenthes gracilis</name>
    <name type="common">Slender pitcher plant</name>
    <dbReference type="NCBI Taxonomy" id="150966"/>
    <lineage>
        <taxon>Eukaryota</taxon>
        <taxon>Viridiplantae</taxon>
        <taxon>Streptophyta</taxon>
        <taxon>Embryophyta</taxon>
        <taxon>Tracheophyta</taxon>
        <taxon>Spermatophyta</taxon>
        <taxon>Magnoliopsida</taxon>
        <taxon>eudicotyledons</taxon>
        <taxon>Gunneridae</taxon>
        <taxon>Pentapetalae</taxon>
        <taxon>Caryophyllales</taxon>
        <taxon>Nepenthaceae</taxon>
        <taxon>Nepenthes</taxon>
    </lineage>
</organism>
<name>A0AAD3SGD8_NEPGR</name>
<reference evidence="1" key="1">
    <citation type="submission" date="2023-05" db="EMBL/GenBank/DDBJ databases">
        <title>Nepenthes gracilis genome sequencing.</title>
        <authorList>
            <person name="Fukushima K."/>
        </authorList>
    </citation>
    <scope>NUCLEOTIDE SEQUENCE</scope>
    <source>
        <strain evidence="1">SING2019-196</strain>
    </source>
</reference>
<dbReference type="AlphaFoldDB" id="A0AAD3SGD8"/>
<gene>
    <name evidence="1" type="ORF">Nepgr_011923</name>
</gene>
<protein>
    <submittedName>
        <fullName evidence="1">Uncharacterized protein</fullName>
    </submittedName>
</protein>
<comment type="caution">
    <text evidence="1">The sequence shown here is derived from an EMBL/GenBank/DDBJ whole genome shotgun (WGS) entry which is preliminary data.</text>
</comment>
<dbReference type="Proteomes" id="UP001279734">
    <property type="component" value="Unassembled WGS sequence"/>
</dbReference>
<keyword evidence="2" id="KW-1185">Reference proteome</keyword>
<proteinExistence type="predicted"/>
<evidence type="ECO:0000313" key="1">
    <source>
        <dbReference type="EMBL" id="GMH10082.1"/>
    </source>
</evidence>
<evidence type="ECO:0000313" key="2">
    <source>
        <dbReference type="Proteomes" id="UP001279734"/>
    </source>
</evidence>
<dbReference type="EMBL" id="BSYO01000009">
    <property type="protein sequence ID" value="GMH10082.1"/>
    <property type="molecule type" value="Genomic_DNA"/>
</dbReference>
<sequence>MTAEKALKLSKRKDRYKVATTHIRTLNAESKLRTNSEILLLHMRKVTYNIGIPVWLTLGNIRDLFRPRFCTFFHILLSTIIGMMH</sequence>